<dbReference type="Gene3D" id="1.20.1420.30">
    <property type="entry name" value="NCX, central ion-binding region"/>
    <property type="match status" value="2"/>
</dbReference>
<feature type="transmembrane region" description="Helical" evidence="8">
    <location>
        <begin position="959"/>
        <end position="980"/>
    </location>
</feature>
<dbReference type="PANTHER" id="PTHR12266:SF0">
    <property type="entry name" value="MITOCHONDRIAL SODIUM_CALCIUM EXCHANGER PROTEIN"/>
    <property type="match status" value="1"/>
</dbReference>
<dbReference type="PANTHER" id="PTHR12266">
    <property type="entry name" value="NA+/CA2+ K+ INDEPENDENT EXCHANGER"/>
    <property type="match status" value="1"/>
</dbReference>
<name>A0A5B0M1S5_PUCGR</name>
<reference evidence="12 13" key="1">
    <citation type="submission" date="2019-05" db="EMBL/GenBank/DDBJ databases">
        <title>Emergence of the Ug99 lineage of the wheat stem rust pathogen through somatic hybridization.</title>
        <authorList>
            <person name="Li F."/>
            <person name="Upadhyaya N.M."/>
            <person name="Sperschneider J."/>
            <person name="Matny O."/>
            <person name="Nguyen-Phuc H."/>
            <person name="Mago R."/>
            <person name="Raley C."/>
            <person name="Miller M.E."/>
            <person name="Silverstein K.A.T."/>
            <person name="Henningsen E."/>
            <person name="Hirsch C.D."/>
            <person name="Visser B."/>
            <person name="Pretorius Z.A."/>
            <person name="Steffenson B.J."/>
            <person name="Schwessinger B."/>
            <person name="Dodds P.N."/>
            <person name="Figueroa M."/>
        </authorList>
    </citation>
    <scope>NUCLEOTIDE SEQUENCE [LARGE SCALE GENOMIC DNA]</scope>
    <source>
        <strain evidence="10">21-0</strain>
        <strain evidence="11 13">Ug99</strain>
    </source>
</reference>
<feature type="transmembrane region" description="Helical" evidence="8">
    <location>
        <begin position="892"/>
        <end position="911"/>
    </location>
</feature>
<feature type="compositionally biased region" description="Low complexity" evidence="7">
    <location>
        <begin position="502"/>
        <end position="519"/>
    </location>
</feature>
<evidence type="ECO:0000313" key="11">
    <source>
        <dbReference type="EMBL" id="KAA1125728.1"/>
    </source>
</evidence>
<feature type="compositionally biased region" description="Low complexity" evidence="7">
    <location>
        <begin position="258"/>
        <end position="271"/>
    </location>
</feature>
<evidence type="ECO:0000256" key="1">
    <source>
        <dbReference type="ARBA" id="ARBA00004141"/>
    </source>
</evidence>
<feature type="domain" description="Sodium/calcium exchanger membrane region" evidence="9">
    <location>
        <begin position="897"/>
        <end position="1047"/>
    </location>
</feature>
<dbReference type="EMBL" id="VSWC01000171">
    <property type="protein sequence ID" value="KAA1070745.1"/>
    <property type="molecule type" value="Genomic_DNA"/>
</dbReference>
<feature type="transmembrane region" description="Helical" evidence="8">
    <location>
        <begin position="93"/>
        <end position="115"/>
    </location>
</feature>
<feature type="region of interest" description="Disordered" evidence="7">
    <location>
        <begin position="678"/>
        <end position="748"/>
    </location>
</feature>
<proteinExistence type="inferred from homology"/>
<evidence type="ECO:0000256" key="5">
    <source>
        <dbReference type="ARBA" id="ARBA00022989"/>
    </source>
</evidence>
<dbReference type="Proteomes" id="UP000325313">
    <property type="component" value="Unassembled WGS sequence"/>
</dbReference>
<feature type="transmembrane region" description="Helical" evidence="8">
    <location>
        <begin position="1030"/>
        <end position="1052"/>
    </location>
</feature>
<feature type="compositionally biased region" description="Polar residues" evidence="7">
    <location>
        <begin position="288"/>
        <end position="298"/>
    </location>
</feature>
<evidence type="ECO:0000313" key="12">
    <source>
        <dbReference type="Proteomes" id="UP000324748"/>
    </source>
</evidence>
<feature type="region of interest" description="Disordered" evidence="7">
    <location>
        <begin position="639"/>
        <end position="659"/>
    </location>
</feature>
<dbReference type="InterPro" id="IPR044880">
    <property type="entry name" value="NCX_ion-bd_dom_sf"/>
</dbReference>
<evidence type="ECO:0000313" key="10">
    <source>
        <dbReference type="EMBL" id="KAA1070745.1"/>
    </source>
</evidence>
<feature type="compositionally biased region" description="Basic and acidic residues" evidence="7">
    <location>
        <begin position="440"/>
        <end position="450"/>
    </location>
</feature>
<dbReference type="GO" id="GO:0006874">
    <property type="term" value="P:intracellular calcium ion homeostasis"/>
    <property type="evidence" value="ECO:0007669"/>
    <property type="project" value="TreeGrafter"/>
</dbReference>
<feature type="region of interest" description="Disordered" evidence="7">
    <location>
        <begin position="397"/>
        <end position="488"/>
    </location>
</feature>
<comment type="similarity">
    <text evidence="2">Belongs to the Ca(2+):cation antiporter (CaCA) (TC 2.A.19) family.</text>
</comment>
<feature type="region of interest" description="Disordered" evidence="7">
    <location>
        <begin position="238"/>
        <end position="298"/>
    </location>
</feature>
<feature type="region of interest" description="Disordered" evidence="7">
    <location>
        <begin position="819"/>
        <end position="838"/>
    </location>
</feature>
<dbReference type="Pfam" id="PF01699">
    <property type="entry name" value="Na_Ca_ex"/>
    <property type="match status" value="2"/>
</dbReference>
<protein>
    <recommendedName>
        <fullName evidence="9">Sodium/calcium exchanger membrane region domain-containing protein</fullName>
    </recommendedName>
</protein>
<organism evidence="10 12">
    <name type="scientific">Puccinia graminis f. sp. tritici</name>
    <dbReference type="NCBI Taxonomy" id="56615"/>
    <lineage>
        <taxon>Eukaryota</taxon>
        <taxon>Fungi</taxon>
        <taxon>Dikarya</taxon>
        <taxon>Basidiomycota</taxon>
        <taxon>Pucciniomycotina</taxon>
        <taxon>Pucciniomycetes</taxon>
        <taxon>Pucciniales</taxon>
        <taxon>Pucciniaceae</taxon>
        <taxon>Puccinia</taxon>
    </lineage>
</organism>
<evidence type="ECO:0000256" key="8">
    <source>
        <dbReference type="SAM" id="Phobius"/>
    </source>
</evidence>
<evidence type="ECO:0000256" key="4">
    <source>
        <dbReference type="ARBA" id="ARBA00022692"/>
    </source>
</evidence>
<feature type="transmembrane region" description="Helical" evidence="8">
    <location>
        <begin position="52"/>
        <end position="72"/>
    </location>
</feature>
<evidence type="ECO:0000256" key="3">
    <source>
        <dbReference type="ARBA" id="ARBA00022448"/>
    </source>
</evidence>
<feature type="compositionally biased region" description="Low complexity" evidence="7">
    <location>
        <begin position="337"/>
        <end position="353"/>
    </location>
</feature>
<dbReference type="AlphaFoldDB" id="A0A5B0M1S5"/>
<sequence length="1053" mass="114986">MKDEQKQYYRLIGLTLSLLITINLIDHQTKQQLATTTTTTTTTPTDPHSKPLTILLLVIWLGFLFSFVGIVASDFFCPNLSTISLRLGLSENLAGVTLLGFGNGAPDVFSTYAAIKANTGSLAIGELIGAASFIVSVVVGSMAIIRPFKVPRHSFLRDIAFFIIAIIFVLIIIYDQVIHRWQANTLILLYLIYVAAVLLSSWSVERKRIKLDQLQIARSQYTHDDQLLEPYLDDPDFPIQPTPELEDSDPLIPELNQSLNSNPMSRSSASSQLGPPPPHRPSTHRSKTSSSAHSQDSFKSLIESSAYPLPAVRQRRMRAPSLSYRAGPGVNPLGMASPNHSFSHPPPIHSSSSQDGLGSPELNRRRRRSTMVINPIRPSLLGAIEFRDVVNSLARESNGRISPQLGHSSSQGRRSRSTSIVPDPRPSDLPGRRFAYPVRSDSDRPRRKTEFALPESDSGLPSRPVSSGHRLTQSQGSIIPPTPSPWQLTNRADQQSIIDLSSDQDSTFTPSDHSLSSHQPLPPSSQTIVSSLHRAVTPLPSILITSDRQEILALPDSPDHSNLQAHQSSTHYHHHNHHHLTRLDRYRRWKMIGRTVWETLFPTLKDWKIKSLLGKIIAIVSSPAVFLLTLTLPVVDETAEDAEDQEELGPDDAQEEEEECRLGLALGAENRRVFLDGLEDSANGGEGAQDGADRGRACRPDSPQKLATRRSSSSSSSNQEEAEESRREGHPVSYPMVDVGPGSGSASLSLDPRPALAVLSAARISPDNPAHPIVDPGLLDRSSSSDTPFSDHHVARLLATVQSFLSPIFWKICLQNNEDQDPSNPDHHSTSLPKHFGGDDQGRQDVVVILDRFSLTYDNLLTLGTIVGGLVLSKLVYVQLRPTEEGNNGKMKIGLCVLGFVNSMLWILSIVDQVIHVLAQLANILRIDNAVLGLTIFGVGNSLGDLVANLTLAKMGFPVMAISACFGGPLLNILLGIGLSSSVVMTTRGTSQIGIESSKSLLVCAASLLCILLGLLVVVPLWNHYLVDRAVGVCLIFAYSCVFIVVILGQIFF</sequence>
<feature type="region of interest" description="Disordered" evidence="7">
    <location>
        <begin position="330"/>
        <end position="370"/>
    </location>
</feature>
<feature type="transmembrane region" description="Helical" evidence="8">
    <location>
        <begin position="931"/>
        <end position="952"/>
    </location>
</feature>
<evidence type="ECO:0000313" key="13">
    <source>
        <dbReference type="Proteomes" id="UP000325313"/>
    </source>
</evidence>
<dbReference type="GO" id="GO:0008324">
    <property type="term" value="F:monoatomic cation transmembrane transporter activity"/>
    <property type="evidence" value="ECO:0007669"/>
    <property type="project" value="TreeGrafter"/>
</dbReference>
<comment type="caution">
    <text evidence="10">The sequence shown here is derived from an EMBL/GenBank/DDBJ whole genome shotgun (WGS) entry which is preliminary data.</text>
</comment>
<dbReference type="OrthoDB" id="2503876at2759"/>
<feature type="transmembrane region" description="Helical" evidence="8">
    <location>
        <begin position="186"/>
        <end position="204"/>
    </location>
</feature>
<evidence type="ECO:0000256" key="2">
    <source>
        <dbReference type="ARBA" id="ARBA00008170"/>
    </source>
</evidence>
<keyword evidence="6 8" id="KW-0472">Membrane</keyword>
<keyword evidence="4 8" id="KW-0812">Transmembrane</keyword>
<feature type="region of interest" description="Disordered" evidence="7">
    <location>
        <begin position="502"/>
        <end position="525"/>
    </location>
</feature>
<dbReference type="GO" id="GO:0016020">
    <property type="term" value="C:membrane"/>
    <property type="evidence" value="ECO:0007669"/>
    <property type="project" value="UniProtKB-SubCell"/>
</dbReference>
<keyword evidence="5 8" id="KW-1133">Transmembrane helix</keyword>
<keyword evidence="12" id="KW-1185">Reference proteome</keyword>
<feature type="transmembrane region" description="Helical" evidence="8">
    <location>
        <begin position="155"/>
        <end position="174"/>
    </location>
</feature>
<dbReference type="Proteomes" id="UP000324748">
    <property type="component" value="Unassembled WGS sequence"/>
</dbReference>
<dbReference type="InterPro" id="IPR051359">
    <property type="entry name" value="CaCA_antiporter"/>
</dbReference>
<feature type="transmembrane region" description="Helical" evidence="8">
    <location>
        <begin position="127"/>
        <end position="148"/>
    </location>
</feature>
<feature type="transmembrane region" description="Helical" evidence="8">
    <location>
        <begin position="1000"/>
        <end position="1023"/>
    </location>
</feature>
<accession>A0A5B0M1S5</accession>
<evidence type="ECO:0000256" key="7">
    <source>
        <dbReference type="SAM" id="MobiDB-lite"/>
    </source>
</evidence>
<keyword evidence="3" id="KW-0813">Transport</keyword>
<dbReference type="EMBL" id="VDEP01000175">
    <property type="protein sequence ID" value="KAA1125728.1"/>
    <property type="molecule type" value="Genomic_DNA"/>
</dbReference>
<feature type="domain" description="Sodium/calcium exchanger membrane region" evidence="9">
    <location>
        <begin position="60"/>
        <end position="198"/>
    </location>
</feature>
<evidence type="ECO:0000259" key="9">
    <source>
        <dbReference type="Pfam" id="PF01699"/>
    </source>
</evidence>
<comment type="subcellular location">
    <subcellularLocation>
        <location evidence="1">Membrane</location>
        <topology evidence="1">Multi-pass membrane protein</topology>
    </subcellularLocation>
</comment>
<feature type="compositionally biased region" description="Low complexity" evidence="7">
    <location>
        <begin position="709"/>
        <end position="719"/>
    </location>
</feature>
<evidence type="ECO:0000256" key="6">
    <source>
        <dbReference type="ARBA" id="ARBA00023136"/>
    </source>
</evidence>
<gene>
    <name evidence="10" type="ORF">PGT21_022977</name>
    <name evidence="11" type="ORF">PGTUg99_007935</name>
</gene>
<feature type="transmembrane region" description="Helical" evidence="8">
    <location>
        <begin position="860"/>
        <end position="880"/>
    </location>
</feature>
<dbReference type="InterPro" id="IPR004837">
    <property type="entry name" value="NaCa_Exmemb"/>
</dbReference>